<gene>
    <name evidence="4" type="primary">rnhA</name>
    <name evidence="4" type="ORF">NCTC12858_00055</name>
</gene>
<dbReference type="PIRSF" id="PIRSF037839">
    <property type="entry name" value="Ribonuclease_H"/>
    <property type="match status" value="1"/>
</dbReference>
<dbReference type="Gene3D" id="3.30.420.10">
    <property type="entry name" value="Ribonuclease H-like superfamily/Ribonuclease H"/>
    <property type="match status" value="1"/>
</dbReference>
<keyword evidence="1 2" id="KW-0479">Metal-binding</keyword>
<dbReference type="InterPro" id="IPR037056">
    <property type="entry name" value="RNase_H1_N_sf"/>
</dbReference>
<dbReference type="PROSITE" id="PS50879">
    <property type="entry name" value="RNASE_H_1"/>
    <property type="match status" value="1"/>
</dbReference>
<keyword evidence="1 4" id="KW-0378">Hydrolase</keyword>
<protein>
    <recommendedName>
        <fullName evidence="1">Ribonuclease H</fullName>
        <ecNumber evidence="1">3.1.26.4</ecNumber>
    </recommendedName>
</protein>
<dbReference type="GO" id="GO:0005737">
    <property type="term" value="C:cytoplasm"/>
    <property type="evidence" value="ECO:0007669"/>
    <property type="project" value="UniProtKB-SubCell"/>
</dbReference>
<keyword evidence="1 2" id="KW-0460">Magnesium</keyword>
<dbReference type="SUPFAM" id="SSF55658">
    <property type="entry name" value="L9 N-domain-like"/>
    <property type="match status" value="1"/>
</dbReference>
<dbReference type="RefSeq" id="WP_023939819.1">
    <property type="nucleotide sequence ID" value="NZ_LS483447.1"/>
</dbReference>
<evidence type="ECO:0000313" key="5">
    <source>
        <dbReference type="Proteomes" id="UP000249300"/>
    </source>
</evidence>
<evidence type="ECO:0000256" key="1">
    <source>
        <dbReference type="PIRNR" id="PIRNR037839"/>
    </source>
</evidence>
<dbReference type="EMBL" id="LS483447">
    <property type="protein sequence ID" value="SQH72249.1"/>
    <property type="molecule type" value="Genomic_DNA"/>
</dbReference>
<dbReference type="GO" id="GO:0046872">
    <property type="term" value="F:metal ion binding"/>
    <property type="evidence" value="ECO:0007669"/>
    <property type="project" value="UniProtKB-KW"/>
</dbReference>
<dbReference type="SUPFAM" id="SSF53098">
    <property type="entry name" value="Ribonuclease H-like"/>
    <property type="match status" value="1"/>
</dbReference>
<dbReference type="InterPro" id="IPR036397">
    <property type="entry name" value="RNaseH_sf"/>
</dbReference>
<evidence type="ECO:0000313" key="4">
    <source>
        <dbReference type="EMBL" id="SQH72249.1"/>
    </source>
</evidence>
<feature type="binding site" evidence="2">
    <location>
        <position position="201"/>
    </location>
    <ligand>
        <name>Mg(2+)</name>
        <dbReference type="ChEBI" id="CHEBI:18420"/>
        <label>1</label>
    </ligand>
</feature>
<dbReference type="KEGG" id="pcre:NCTC12858_00055"/>
<feature type="domain" description="RNase H type-1" evidence="3">
    <location>
        <begin position="71"/>
        <end position="205"/>
    </location>
</feature>
<comment type="cofactor">
    <cofactor evidence="2">
        <name>Mn(2+)</name>
        <dbReference type="ChEBI" id="CHEBI:29035"/>
    </cofactor>
    <cofactor evidence="2">
        <name>Mg(2+)</name>
        <dbReference type="ChEBI" id="CHEBI:18420"/>
    </cofactor>
    <text evidence="2">Binds 2 metal ions per subunit. Manganese or magnesium.</text>
</comment>
<comment type="catalytic activity">
    <reaction evidence="1">
        <text>Endonucleolytic cleavage to 5'-phosphomonoester.</text>
        <dbReference type="EC" id="3.1.26.4"/>
    </reaction>
</comment>
<dbReference type="InterPro" id="IPR017290">
    <property type="entry name" value="RNase_H_bac"/>
</dbReference>
<evidence type="ECO:0000256" key="2">
    <source>
        <dbReference type="PIRSR" id="PIRSR037839-1"/>
    </source>
</evidence>
<dbReference type="InterPro" id="IPR009027">
    <property type="entry name" value="Ribosomal_bL9/RNase_H1_N"/>
</dbReference>
<dbReference type="EC" id="3.1.26.4" evidence="1"/>
<dbReference type="Gene3D" id="3.40.970.10">
    <property type="entry name" value="Ribonuclease H1, N-terminal domain"/>
    <property type="match status" value="1"/>
</dbReference>
<feature type="binding site" evidence="2">
    <location>
        <position position="118"/>
    </location>
    <ligand>
        <name>Mg(2+)</name>
        <dbReference type="ChEBI" id="CHEBI:18420"/>
        <label>2</label>
    </ligand>
</feature>
<comment type="subcellular location">
    <subcellularLocation>
        <location evidence="1">Cytoplasm</location>
    </subcellularLocation>
</comment>
<organism evidence="4 5">
    <name type="scientific">Porphyromonas crevioricanis</name>
    <dbReference type="NCBI Taxonomy" id="393921"/>
    <lineage>
        <taxon>Bacteria</taxon>
        <taxon>Pseudomonadati</taxon>
        <taxon>Bacteroidota</taxon>
        <taxon>Bacteroidia</taxon>
        <taxon>Bacteroidales</taxon>
        <taxon>Porphyromonadaceae</taxon>
        <taxon>Porphyromonas</taxon>
    </lineage>
</organism>
<keyword evidence="5" id="KW-1185">Reference proteome</keyword>
<comment type="similarity">
    <text evidence="1">Belongs to the RNase H family.</text>
</comment>
<dbReference type="Pfam" id="PF01693">
    <property type="entry name" value="Cauli_VI"/>
    <property type="match status" value="1"/>
</dbReference>
<dbReference type="Proteomes" id="UP000249300">
    <property type="component" value="Chromosome 1"/>
</dbReference>
<sequence length="205" mass="23379">MNRKQKCYVVWKGHNPGVYDDWLECKAQVEGYNNSKYRAYPNREEAIAAYEAGYHAASKSSRTEEKGGEHKPIWRSLSVDAACSGNPGDMEYRGVFTWSKELVFHVGPLPGGTNNIGEFLALVHGLALCKQKGWDLPIYTDSRTAMAWVREKKCKTLLLPTKQNAKIFDLIKRAENWLLHNTYTTPIYKWDTGSWSEIPADFGRK</sequence>
<keyword evidence="1" id="KW-0540">Nuclease</keyword>
<keyword evidence="2" id="KW-0464">Manganese</keyword>
<feature type="binding site" evidence="2">
    <location>
        <position position="80"/>
    </location>
    <ligand>
        <name>Mg(2+)</name>
        <dbReference type="ChEBI" id="CHEBI:18420"/>
        <label>1</label>
    </ligand>
</feature>
<reference evidence="4 5" key="1">
    <citation type="submission" date="2018-06" db="EMBL/GenBank/DDBJ databases">
        <authorList>
            <consortium name="Pathogen Informatics"/>
            <person name="Doyle S."/>
        </authorList>
    </citation>
    <scope>NUCLEOTIDE SEQUENCE [LARGE SCALE GENOMIC DNA]</scope>
    <source>
        <strain evidence="4 5">NCTC12858</strain>
    </source>
</reference>
<dbReference type="InterPro" id="IPR002156">
    <property type="entry name" value="RNaseH_domain"/>
</dbReference>
<dbReference type="Pfam" id="PF00075">
    <property type="entry name" value="RNase_H"/>
    <property type="match status" value="1"/>
</dbReference>
<dbReference type="InterPro" id="IPR012337">
    <property type="entry name" value="RNaseH-like_sf"/>
</dbReference>
<dbReference type="InterPro" id="IPR011320">
    <property type="entry name" value="RNase_H1_N"/>
</dbReference>
<dbReference type="GO" id="GO:0004523">
    <property type="term" value="F:RNA-DNA hybrid ribonuclease activity"/>
    <property type="evidence" value="ECO:0007669"/>
    <property type="project" value="UniProtKB-UniRule"/>
</dbReference>
<name>A0A2X4PUL1_9PORP</name>
<accession>A0A2X4PUL1</accession>
<evidence type="ECO:0000259" key="3">
    <source>
        <dbReference type="PROSITE" id="PS50879"/>
    </source>
</evidence>
<proteinExistence type="inferred from homology"/>
<comment type="function">
    <text evidence="1">Endonuclease that specifically degrades the RNA of RNA-DNA hybrids.</text>
</comment>
<feature type="binding site" evidence="2">
    <location>
        <position position="141"/>
    </location>
    <ligand>
        <name>Mg(2+)</name>
        <dbReference type="ChEBI" id="CHEBI:18420"/>
        <label>2</label>
    </ligand>
</feature>
<keyword evidence="1" id="KW-0255">Endonuclease</keyword>
<dbReference type="GO" id="GO:0003676">
    <property type="term" value="F:nucleic acid binding"/>
    <property type="evidence" value="ECO:0007669"/>
    <property type="project" value="UniProtKB-UniRule"/>
</dbReference>
<dbReference type="AlphaFoldDB" id="A0A2X4PUL1"/>
<keyword evidence="1" id="KW-0963">Cytoplasm</keyword>